<keyword evidence="3" id="KW-1185">Reference proteome</keyword>
<dbReference type="InterPro" id="IPR045286">
    <property type="entry name" value="FBS1-like"/>
</dbReference>
<sequence>MALGKNCISMKAKSVSGDALVRGEEEGLGLKFVRSYSFGRKRVLSSNNILNDEDLLNLDSTFISSLKRLRSLKPEKSNLESLPQDILIRVLCGVDHDDLKQLFHVSKVIREATLIAKEWHFAYSTPRKTQAFRTRIDFGNPSGLDEIEAPNAPKQRRSYKSLLNRKSIADVSVALFASPKKGLFMETEI</sequence>
<protein>
    <recommendedName>
        <fullName evidence="1">F-box domain-containing protein</fullName>
    </recommendedName>
</protein>
<evidence type="ECO:0000313" key="2">
    <source>
        <dbReference type="EMBL" id="PNT11743.1"/>
    </source>
</evidence>
<dbReference type="PANTHER" id="PTHR34049">
    <property type="entry name" value="F-BOX PROTEIN SKIP27"/>
    <property type="match status" value="1"/>
</dbReference>
<dbReference type="AlphaFoldDB" id="A0A2K1YFD1"/>
<dbReference type="SUPFAM" id="SSF81383">
    <property type="entry name" value="F-box domain"/>
    <property type="match status" value="1"/>
</dbReference>
<dbReference type="FunCoup" id="A0A2K1YFD1">
    <property type="interactions" value="16"/>
</dbReference>
<evidence type="ECO:0000313" key="3">
    <source>
        <dbReference type="Proteomes" id="UP000006729"/>
    </source>
</evidence>
<dbReference type="InterPro" id="IPR001810">
    <property type="entry name" value="F-box_dom"/>
</dbReference>
<dbReference type="STRING" id="3694.A0A2K1YFD1"/>
<dbReference type="EMBL" id="CM009300">
    <property type="protein sequence ID" value="PNT11743.1"/>
    <property type="molecule type" value="Genomic_DNA"/>
</dbReference>
<dbReference type="PROSITE" id="PS50181">
    <property type="entry name" value="FBOX"/>
    <property type="match status" value="1"/>
</dbReference>
<dbReference type="InParanoid" id="A0A2K1YFD1"/>
<dbReference type="PANTHER" id="PTHR34049:SF1">
    <property type="entry name" value="F-BOX PROTEIN SKIP27"/>
    <property type="match status" value="1"/>
</dbReference>
<organism evidence="2 3">
    <name type="scientific">Populus trichocarpa</name>
    <name type="common">Western balsam poplar</name>
    <name type="synonym">Populus balsamifera subsp. trichocarpa</name>
    <dbReference type="NCBI Taxonomy" id="3694"/>
    <lineage>
        <taxon>Eukaryota</taxon>
        <taxon>Viridiplantae</taxon>
        <taxon>Streptophyta</taxon>
        <taxon>Embryophyta</taxon>
        <taxon>Tracheophyta</taxon>
        <taxon>Spermatophyta</taxon>
        <taxon>Magnoliopsida</taxon>
        <taxon>eudicotyledons</taxon>
        <taxon>Gunneridae</taxon>
        <taxon>Pentapetalae</taxon>
        <taxon>rosids</taxon>
        <taxon>fabids</taxon>
        <taxon>Malpighiales</taxon>
        <taxon>Salicaceae</taxon>
        <taxon>Saliceae</taxon>
        <taxon>Populus</taxon>
    </lineage>
</organism>
<reference evidence="2 3" key="1">
    <citation type="journal article" date="2006" name="Science">
        <title>The genome of black cottonwood, Populus trichocarpa (Torr. &amp; Gray).</title>
        <authorList>
            <person name="Tuskan G.A."/>
            <person name="Difazio S."/>
            <person name="Jansson S."/>
            <person name="Bohlmann J."/>
            <person name="Grigoriev I."/>
            <person name="Hellsten U."/>
            <person name="Putnam N."/>
            <person name="Ralph S."/>
            <person name="Rombauts S."/>
            <person name="Salamov A."/>
            <person name="Schein J."/>
            <person name="Sterck L."/>
            <person name="Aerts A."/>
            <person name="Bhalerao R.R."/>
            <person name="Bhalerao R.P."/>
            <person name="Blaudez D."/>
            <person name="Boerjan W."/>
            <person name="Brun A."/>
            <person name="Brunner A."/>
            <person name="Busov V."/>
            <person name="Campbell M."/>
            <person name="Carlson J."/>
            <person name="Chalot M."/>
            <person name="Chapman J."/>
            <person name="Chen G.L."/>
            <person name="Cooper D."/>
            <person name="Coutinho P.M."/>
            <person name="Couturier J."/>
            <person name="Covert S."/>
            <person name="Cronk Q."/>
            <person name="Cunningham R."/>
            <person name="Davis J."/>
            <person name="Degroeve S."/>
            <person name="Dejardin A."/>
            <person name="Depamphilis C."/>
            <person name="Detter J."/>
            <person name="Dirks B."/>
            <person name="Dubchak I."/>
            <person name="Duplessis S."/>
            <person name="Ehlting J."/>
            <person name="Ellis B."/>
            <person name="Gendler K."/>
            <person name="Goodstein D."/>
            <person name="Gribskov M."/>
            <person name="Grimwood J."/>
            <person name="Groover A."/>
            <person name="Gunter L."/>
            <person name="Hamberger B."/>
            <person name="Heinze B."/>
            <person name="Helariutta Y."/>
            <person name="Henrissat B."/>
            <person name="Holligan D."/>
            <person name="Holt R."/>
            <person name="Huang W."/>
            <person name="Islam-Faridi N."/>
            <person name="Jones S."/>
            <person name="Jones-Rhoades M."/>
            <person name="Jorgensen R."/>
            <person name="Joshi C."/>
            <person name="Kangasjarvi J."/>
            <person name="Karlsson J."/>
            <person name="Kelleher C."/>
            <person name="Kirkpatrick R."/>
            <person name="Kirst M."/>
            <person name="Kohler A."/>
            <person name="Kalluri U."/>
            <person name="Larimer F."/>
            <person name="Leebens-Mack J."/>
            <person name="Leple J.C."/>
            <person name="Locascio P."/>
            <person name="Lou Y."/>
            <person name="Lucas S."/>
            <person name="Martin F."/>
            <person name="Montanini B."/>
            <person name="Napoli C."/>
            <person name="Nelson D.R."/>
            <person name="Nelson C."/>
            <person name="Nieminen K."/>
            <person name="Nilsson O."/>
            <person name="Pereda V."/>
            <person name="Peter G."/>
            <person name="Philippe R."/>
            <person name="Pilate G."/>
            <person name="Poliakov A."/>
            <person name="Razumovskaya J."/>
            <person name="Richardson P."/>
            <person name="Rinaldi C."/>
            <person name="Ritland K."/>
            <person name="Rouze P."/>
            <person name="Ryaboy D."/>
            <person name="Schmutz J."/>
            <person name="Schrader J."/>
            <person name="Segerman B."/>
            <person name="Shin H."/>
            <person name="Siddiqui A."/>
            <person name="Sterky F."/>
            <person name="Terry A."/>
            <person name="Tsai C.J."/>
            <person name="Uberbacher E."/>
            <person name="Unneberg P."/>
            <person name="Vahala J."/>
            <person name="Wall K."/>
            <person name="Wessler S."/>
            <person name="Yang G."/>
            <person name="Yin T."/>
            <person name="Douglas C."/>
            <person name="Marra M."/>
            <person name="Sandberg G."/>
            <person name="Van de Peer Y."/>
            <person name="Rokhsar D."/>
        </authorList>
    </citation>
    <scope>NUCLEOTIDE SEQUENCE [LARGE SCALE GENOMIC DNA]</scope>
    <source>
        <strain evidence="3">cv. Nisqually</strain>
    </source>
</reference>
<name>A0A2K1YFD1_POPTR</name>
<evidence type="ECO:0000259" key="1">
    <source>
        <dbReference type="PROSITE" id="PS50181"/>
    </source>
</evidence>
<dbReference type="Proteomes" id="UP000006729">
    <property type="component" value="Chromosome 11"/>
</dbReference>
<accession>A0A2K1YFD1</accession>
<gene>
    <name evidence="2" type="ORF">POPTR_011G042800</name>
</gene>
<dbReference type="InterPro" id="IPR036047">
    <property type="entry name" value="F-box-like_dom_sf"/>
</dbReference>
<proteinExistence type="predicted"/>
<feature type="domain" description="F-box" evidence="1">
    <location>
        <begin position="76"/>
        <end position="126"/>
    </location>
</feature>